<comment type="caution">
    <text evidence="1">The sequence shown here is derived from an EMBL/GenBank/DDBJ whole genome shotgun (WGS) entry which is preliminary data.</text>
</comment>
<sequence length="57" mass="6327">MKTPFFTRHFDQDPVLLLRCMLAAVPAQTNEIAEVFNNSTNEDSSAAYPCLSSATVY</sequence>
<gene>
    <name evidence="1" type="ORF">PANT111_520047</name>
</gene>
<accession>A0AAX3JC39</accession>
<evidence type="ECO:0000313" key="1">
    <source>
        <dbReference type="EMBL" id="VXC56361.1"/>
    </source>
</evidence>
<proteinExistence type="predicted"/>
<dbReference type="Proteomes" id="UP000433737">
    <property type="component" value="Unassembled WGS sequence"/>
</dbReference>
<evidence type="ECO:0000313" key="2">
    <source>
        <dbReference type="Proteomes" id="UP000433737"/>
    </source>
</evidence>
<evidence type="ECO:0008006" key="3">
    <source>
        <dbReference type="Google" id="ProtNLM"/>
    </source>
</evidence>
<dbReference type="EMBL" id="CABWMH010000048">
    <property type="protein sequence ID" value="VXC56361.1"/>
    <property type="molecule type" value="Genomic_DNA"/>
</dbReference>
<dbReference type="AlphaFoldDB" id="A0AAX3JC39"/>
<organism evidence="1 2">
    <name type="scientific">Pantoea brenneri</name>
    <dbReference type="NCBI Taxonomy" id="472694"/>
    <lineage>
        <taxon>Bacteria</taxon>
        <taxon>Pseudomonadati</taxon>
        <taxon>Pseudomonadota</taxon>
        <taxon>Gammaproteobacteria</taxon>
        <taxon>Enterobacterales</taxon>
        <taxon>Erwiniaceae</taxon>
        <taxon>Pantoea</taxon>
    </lineage>
</organism>
<reference evidence="1 2" key="1">
    <citation type="submission" date="2019-10" db="EMBL/GenBank/DDBJ databases">
        <authorList>
            <person name="Karimi E."/>
        </authorList>
    </citation>
    <scope>NUCLEOTIDE SEQUENCE [LARGE SCALE GENOMIC DNA]</scope>
    <source>
        <strain evidence="1">Pantoea sp. 111</strain>
    </source>
</reference>
<protein>
    <recommendedName>
        <fullName evidence="3">Transposase</fullName>
    </recommendedName>
</protein>
<name>A0AAX3JC39_9GAMM</name>